<dbReference type="PRINTS" id="PR00344">
    <property type="entry name" value="BCTRLSENSOR"/>
</dbReference>
<organism evidence="17 18">
    <name type="scientific">Candidatus Onthocola gallistercoris</name>
    <dbReference type="NCBI Taxonomy" id="2840876"/>
    <lineage>
        <taxon>Bacteria</taxon>
        <taxon>Bacillati</taxon>
        <taxon>Bacillota</taxon>
        <taxon>Bacilli</taxon>
        <taxon>Candidatus Onthocola</taxon>
    </lineage>
</organism>
<evidence type="ECO:0000259" key="15">
    <source>
        <dbReference type="PROSITE" id="PS50109"/>
    </source>
</evidence>
<keyword evidence="13 14" id="KW-0472">Membrane</keyword>
<keyword evidence="9 17" id="KW-0418">Kinase</keyword>
<evidence type="ECO:0000256" key="4">
    <source>
        <dbReference type="ARBA" id="ARBA00022475"/>
    </source>
</evidence>
<dbReference type="PANTHER" id="PTHR45528:SF1">
    <property type="entry name" value="SENSOR HISTIDINE KINASE CPXA"/>
    <property type="match status" value="1"/>
</dbReference>
<evidence type="ECO:0000256" key="2">
    <source>
        <dbReference type="ARBA" id="ARBA00004651"/>
    </source>
</evidence>
<dbReference type="SMART" id="SM00388">
    <property type="entry name" value="HisKA"/>
    <property type="match status" value="1"/>
</dbReference>
<evidence type="ECO:0000313" key="17">
    <source>
        <dbReference type="EMBL" id="HIU03066.1"/>
    </source>
</evidence>
<comment type="caution">
    <text evidence="17">The sequence shown here is derived from an EMBL/GenBank/DDBJ whole genome shotgun (WGS) entry which is preliminary data.</text>
</comment>
<dbReference type="Gene3D" id="6.10.340.10">
    <property type="match status" value="1"/>
</dbReference>
<evidence type="ECO:0000256" key="13">
    <source>
        <dbReference type="ARBA" id="ARBA00023136"/>
    </source>
</evidence>
<dbReference type="Proteomes" id="UP000824164">
    <property type="component" value="Unassembled WGS sequence"/>
</dbReference>
<keyword evidence="4" id="KW-1003">Cell membrane</keyword>
<evidence type="ECO:0000313" key="18">
    <source>
        <dbReference type="Proteomes" id="UP000824164"/>
    </source>
</evidence>
<dbReference type="EMBL" id="DVLT01000046">
    <property type="protein sequence ID" value="HIU03066.1"/>
    <property type="molecule type" value="Genomic_DNA"/>
</dbReference>
<dbReference type="InterPro" id="IPR003594">
    <property type="entry name" value="HATPase_dom"/>
</dbReference>
<dbReference type="PROSITE" id="PS50885">
    <property type="entry name" value="HAMP"/>
    <property type="match status" value="1"/>
</dbReference>
<dbReference type="SMART" id="SM00387">
    <property type="entry name" value="HATPase_c"/>
    <property type="match status" value="1"/>
</dbReference>
<feature type="domain" description="Histidine kinase" evidence="15">
    <location>
        <begin position="255"/>
        <end position="468"/>
    </location>
</feature>
<dbReference type="SUPFAM" id="SSF47384">
    <property type="entry name" value="Homodimeric domain of signal transducing histidine kinase"/>
    <property type="match status" value="1"/>
</dbReference>
<dbReference type="GO" id="GO:0005524">
    <property type="term" value="F:ATP binding"/>
    <property type="evidence" value="ECO:0007669"/>
    <property type="project" value="UniProtKB-KW"/>
</dbReference>
<dbReference type="CDD" id="cd00075">
    <property type="entry name" value="HATPase"/>
    <property type="match status" value="1"/>
</dbReference>
<dbReference type="Pfam" id="PF00672">
    <property type="entry name" value="HAMP"/>
    <property type="match status" value="1"/>
</dbReference>
<dbReference type="InterPro" id="IPR003660">
    <property type="entry name" value="HAMP_dom"/>
</dbReference>
<keyword evidence="7 14" id="KW-0812">Transmembrane</keyword>
<dbReference type="InterPro" id="IPR036890">
    <property type="entry name" value="HATPase_C_sf"/>
</dbReference>
<name>A0A9D1KWB3_9FIRM</name>
<evidence type="ECO:0000256" key="14">
    <source>
        <dbReference type="SAM" id="Phobius"/>
    </source>
</evidence>
<evidence type="ECO:0000256" key="11">
    <source>
        <dbReference type="ARBA" id="ARBA00022989"/>
    </source>
</evidence>
<evidence type="ECO:0000256" key="12">
    <source>
        <dbReference type="ARBA" id="ARBA00023012"/>
    </source>
</evidence>
<dbReference type="Pfam" id="PF00512">
    <property type="entry name" value="HisKA"/>
    <property type="match status" value="1"/>
</dbReference>
<dbReference type="SUPFAM" id="SSF55874">
    <property type="entry name" value="ATPase domain of HSP90 chaperone/DNA topoisomerase II/histidine kinase"/>
    <property type="match status" value="1"/>
</dbReference>
<evidence type="ECO:0000256" key="6">
    <source>
        <dbReference type="ARBA" id="ARBA00022679"/>
    </source>
</evidence>
<dbReference type="Pfam" id="PF02518">
    <property type="entry name" value="HATPase_c"/>
    <property type="match status" value="1"/>
</dbReference>
<dbReference type="PROSITE" id="PS50109">
    <property type="entry name" value="HIS_KIN"/>
    <property type="match status" value="1"/>
</dbReference>
<feature type="transmembrane region" description="Helical" evidence="14">
    <location>
        <begin position="6"/>
        <end position="27"/>
    </location>
</feature>
<reference evidence="17" key="2">
    <citation type="journal article" date="2021" name="PeerJ">
        <title>Extensive microbial diversity within the chicken gut microbiome revealed by metagenomics and culture.</title>
        <authorList>
            <person name="Gilroy R."/>
            <person name="Ravi A."/>
            <person name="Getino M."/>
            <person name="Pursley I."/>
            <person name="Horton D.L."/>
            <person name="Alikhan N.F."/>
            <person name="Baker D."/>
            <person name="Gharbi K."/>
            <person name="Hall N."/>
            <person name="Watson M."/>
            <person name="Adriaenssens E.M."/>
            <person name="Foster-Nyarko E."/>
            <person name="Jarju S."/>
            <person name="Secka A."/>
            <person name="Antonio M."/>
            <person name="Oren A."/>
            <person name="Chaudhuri R.R."/>
            <person name="La Ragione R."/>
            <person name="Hildebrand F."/>
            <person name="Pallen M.J."/>
        </authorList>
    </citation>
    <scope>NUCLEOTIDE SEQUENCE</scope>
    <source>
        <strain evidence="17">CHK187-14744</strain>
    </source>
</reference>
<sequence>MKFFWKSFFIYINLMMVVFSVFGLWLVSSTFRSSLEREREQAVTEYQMFQFAFSTMADGLAQVETDRQDQTVMEIADSVVNGLSRKNVFYAVYDGNGEKIYGSSAFMPAVLSIQDMDSHGNSRIVNRDGKYYIAVTGRSQETDPVYYLIGYKDISHIYEEREHLFETYRMVMLGLVAVTAVVTMVVTHFLTKPVVALSKAAKKIAEGDYTVRAKCRSRDELGQLAGDFNQMAERLSDHMNELSEAVRRQEDFTASFAHELKTPLTSVIGYADMLRRMDMTPEEIVEASNYIYTQGRRLESLSFKLLELITADKQHYEMREIPVKELMRALMPVVLPSLRERHIHLHISGKKGVIYGEKDLLLSLFINLIDNARKALDDGGHIWLQGQQEGKVYHFRVIDNGRGIPEEELDKITEAFYMVDKSRARKEGGAGIGMALCQKIITLHHASWKIESRPQVGTVISISFPMKEGSDETAE</sequence>
<dbReference type="InterPro" id="IPR003661">
    <property type="entry name" value="HisK_dim/P_dom"/>
</dbReference>
<evidence type="ECO:0000256" key="10">
    <source>
        <dbReference type="ARBA" id="ARBA00022840"/>
    </source>
</evidence>
<accession>A0A9D1KWB3</accession>
<dbReference type="PANTHER" id="PTHR45528">
    <property type="entry name" value="SENSOR HISTIDINE KINASE CPXA"/>
    <property type="match status" value="1"/>
</dbReference>
<dbReference type="SMART" id="SM00304">
    <property type="entry name" value="HAMP"/>
    <property type="match status" value="1"/>
</dbReference>
<gene>
    <name evidence="17" type="ORF">IAB63_07420</name>
</gene>
<protein>
    <recommendedName>
        <fullName evidence="3">histidine kinase</fullName>
        <ecNumber evidence="3">2.7.13.3</ecNumber>
    </recommendedName>
</protein>
<feature type="domain" description="HAMP" evidence="16">
    <location>
        <begin position="188"/>
        <end position="240"/>
    </location>
</feature>
<keyword evidence="8" id="KW-0547">Nucleotide-binding</keyword>
<dbReference type="CDD" id="cd06225">
    <property type="entry name" value="HAMP"/>
    <property type="match status" value="1"/>
</dbReference>
<dbReference type="CDD" id="cd00082">
    <property type="entry name" value="HisKA"/>
    <property type="match status" value="1"/>
</dbReference>
<evidence type="ECO:0000256" key="8">
    <source>
        <dbReference type="ARBA" id="ARBA00022741"/>
    </source>
</evidence>
<keyword evidence="10" id="KW-0067">ATP-binding</keyword>
<dbReference type="GO" id="GO:0000155">
    <property type="term" value="F:phosphorelay sensor kinase activity"/>
    <property type="evidence" value="ECO:0007669"/>
    <property type="project" value="InterPro"/>
</dbReference>
<keyword evidence="6" id="KW-0808">Transferase</keyword>
<dbReference type="InterPro" id="IPR050398">
    <property type="entry name" value="HssS/ArlS-like"/>
</dbReference>
<keyword evidence="5" id="KW-0597">Phosphoprotein</keyword>
<proteinExistence type="predicted"/>
<evidence type="ECO:0000256" key="5">
    <source>
        <dbReference type="ARBA" id="ARBA00022553"/>
    </source>
</evidence>
<evidence type="ECO:0000256" key="3">
    <source>
        <dbReference type="ARBA" id="ARBA00012438"/>
    </source>
</evidence>
<dbReference type="Gene3D" id="3.30.565.10">
    <property type="entry name" value="Histidine kinase-like ATPase, C-terminal domain"/>
    <property type="match status" value="1"/>
</dbReference>
<dbReference type="AlphaFoldDB" id="A0A9D1KWB3"/>
<evidence type="ECO:0000256" key="9">
    <source>
        <dbReference type="ARBA" id="ARBA00022777"/>
    </source>
</evidence>
<comment type="subcellular location">
    <subcellularLocation>
        <location evidence="2">Cell membrane</location>
        <topology evidence="2">Multi-pass membrane protein</topology>
    </subcellularLocation>
</comment>
<keyword evidence="12" id="KW-0902">Two-component regulatory system</keyword>
<keyword evidence="11 14" id="KW-1133">Transmembrane helix</keyword>
<dbReference type="Gene3D" id="1.10.287.130">
    <property type="match status" value="1"/>
</dbReference>
<reference evidence="17" key="1">
    <citation type="submission" date="2020-10" db="EMBL/GenBank/DDBJ databases">
        <authorList>
            <person name="Gilroy R."/>
        </authorList>
    </citation>
    <scope>NUCLEOTIDE SEQUENCE</scope>
    <source>
        <strain evidence="17">CHK187-14744</strain>
    </source>
</reference>
<dbReference type="EC" id="2.7.13.3" evidence="3"/>
<evidence type="ECO:0000259" key="16">
    <source>
        <dbReference type="PROSITE" id="PS50885"/>
    </source>
</evidence>
<evidence type="ECO:0000256" key="1">
    <source>
        <dbReference type="ARBA" id="ARBA00000085"/>
    </source>
</evidence>
<comment type="catalytic activity">
    <reaction evidence="1">
        <text>ATP + protein L-histidine = ADP + protein N-phospho-L-histidine.</text>
        <dbReference type="EC" id="2.7.13.3"/>
    </reaction>
</comment>
<dbReference type="InterPro" id="IPR005467">
    <property type="entry name" value="His_kinase_dom"/>
</dbReference>
<evidence type="ECO:0000256" key="7">
    <source>
        <dbReference type="ARBA" id="ARBA00022692"/>
    </source>
</evidence>
<dbReference type="SUPFAM" id="SSF158472">
    <property type="entry name" value="HAMP domain-like"/>
    <property type="match status" value="1"/>
</dbReference>
<dbReference type="InterPro" id="IPR036097">
    <property type="entry name" value="HisK_dim/P_sf"/>
</dbReference>
<dbReference type="GO" id="GO:0005886">
    <property type="term" value="C:plasma membrane"/>
    <property type="evidence" value="ECO:0007669"/>
    <property type="project" value="UniProtKB-SubCell"/>
</dbReference>
<dbReference type="InterPro" id="IPR004358">
    <property type="entry name" value="Sig_transdc_His_kin-like_C"/>
</dbReference>